<dbReference type="GO" id="GO:0005524">
    <property type="term" value="F:ATP binding"/>
    <property type="evidence" value="ECO:0007669"/>
    <property type="project" value="UniProtKB-UniRule"/>
</dbReference>
<dbReference type="Proteomes" id="UP000320314">
    <property type="component" value="Unassembled WGS sequence"/>
</dbReference>
<comment type="subunit">
    <text evidence="13">F-type ATPases have 2 components, CF(1) - the catalytic core - and CF(0) - the membrane proton channel. CF(1) has five subunits: alpha(3), beta(3), gamma(1), delta(1), epsilon(1). CF(0) has three main subunits: a, b and c.</text>
</comment>
<keyword evidence="11 13" id="KW-0066">ATP synthesis</keyword>
<evidence type="ECO:0000256" key="6">
    <source>
        <dbReference type="ARBA" id="ARBA00022519"/>
    </source>
</evidence>
<dbReference type="FunFam" id="1.10.287.80:FF:000001">
    <property type="entry name" value="ATP synthase gamma chain"/>
    <property type="match status" value="1"/>
</dbReference>
<feature type="compositionally biased region" description="Basic and acidic residues" evidence="14">
    <location>
        <begin position="207"/>
        <end position="217"/>
    </location>
</feature>
<dbReference type="SUPFAM" id="SSF52943">
    <property type="entry name" value="ATP synthase (F1-ATPase), gamma subunit"/>
    <property type="match status" value="1"/>
</dbReference>
<gene>
    <name evidence="13" type="primary">atpG</name>
    <name evidence="15" type="ORF">FJU11_14410</name>
</gene>
<evidence type="ECO:0000313" key="15">
    <source>
        <dbReference type="EMBL" id="TPW26518.1"/>
    </source>
</evidence>
<dbReference type="RefSeq" id="WP_141167775.1">
    <property type="nucleotide sequence ID" value="NZ_VHLH01000029.1"/>
</dbReference>
<evidence type="ECO:0000256" key="7">
    <source>
        <dbReference type="ARBA" id="ARBA00022781"/>
    </source>
</evidence>
<dbReference type="Pfam" id="PF00231">
    <property type="entry name" value="ATP-synt"/>
    <property type="match status" value="1"/>
</dbReference>
<dbReference type="NCBIfam" id="TIGR01146">
    <property type="entry name" value="ATPsyn_F1gamma"/>
    <property type="match status" value="1"/>
</dbReference>
<evidence type="ECO:0000256" key="9">
    <source>
        <dbReference type="ARBA" id="ARBA00023136"/>
    </source>
</evidence>
<dbReference type="FunFam" id="1.10.287.80:FF:000003">
    <property type="entry name" value="ATP synthase gamma chain, chloroplastic"/>
    <property type="match status" value="1"/>
</dbReference>
<dbReference type="InterPro" id="IPR000131">
    <property type="entry name" value="ATP_synth_F1_gsu"/>
</dbReference>
<evidence type="ECO:0000256" key="10">
    <source>
        <dbReference type="ARBA" id="ARBA00023196"/>
    </source>
</evidence>
<keyword evidence="5 13" id="KW-1003">Cell membrane</keyword>
<dbReference type="GO" id="GO:0005886">
    <property type="term" value="C:plasma membrane"/>
    <property type="evidence" value="ECO:0007669"/>
    <property type="project" value="UniProtKB-SubCell"/>
</dbReference>
<evidence type="ECO:0000256" key="13">
    <source>
        <dbReference type="HAMAP-Rule" id="MF_00815"/>
    </source>
</evidence>
<organism evidence="15 16">
    <name type="scientific">Pararhizobium mangrovi</name>
    <dbReference type="NCBI Taxonomy" id="2590452"/>
    <lineage>
        <taxon>Bacteria</taxon>
        <taxon>Pseudomonadati</taxon>
        <taxon>Pseudomonadota</taxon>
        <taxon>Alphaproteobacteria</taxon>
        <taxon>Hyphomicrobiales</taxon>
        <taxon>Rhizobiaceae</taxon>
        <taxon>Rhizobium/Agrobacterium group</taxon>
        <taxon>Pararhizobium</taxon>
    </lineage>
</organism>
<evidence type="ECO:0000256" key="4">
    <source>
        <dbReference type="ARBA" id="ARBA00022448"/>
    </source>
</evidence>
<keyword evidence="6" id="KW-0997">Cell inner membrane</keyword>
<keyword evidence="7 13" id="KW-0375">Hydrogen ion transport</keyword>
<comment type="caution">
    <text evidence="15">The sequence shown here is derived from an EMBL/GenBank/DDBJ whole genome shotgun (WGS) entry which is preliminary data.</text>
</comment>
<evidence type="ECO:0000256" key="12">
    <source>
        <dbReference type="ARBA" id="ARBA00060385"/>
    </source>
</evidence>
<dbReference type="OrthoDB" id="9812769at2"/>
<dbReference type="PANTHER" id="PTHR11693">
    <property type="entry name" value="ATP SYNTHASE GAMMA CHAIN"/>
    <property type="match status" value="1"/>
</dbReference>
<dbReference type="NCBIfam" id="NF004146">
    <property type="entry name" value="PRK05621.1-4"/>
    <property type="match status" value="1"/>
</dbReference>
<keyword evidence="8 13" id="KW-0406">Ion transport</keyword>
<dbReference type="AlphaFoldDB" id="A0A506TZ91"/>
<protein>
    <recommendedName>
        <fullName evidence="13">ATP synthase gamma chain</fullName>
    </recommendedName>
    <alternativeName>
        <fullName evidence="13">ATP synthase F1 sector gamma subunit</fullName>
    </alternativeName>
    <alternativeName>
        <fullName evidence="13">F-ATPase gamma subunit</fullName>
    </alternativeName>
</protein>
<dbReference type="GO" id="GO:0042777">
    <property type="term" value="P:proton motive force-driven plasma membrane ATP synthesis"/>
    <property type="evidence" value="ECO:0007669"/>
    <property type="project" value="UniProtKB-UniRule"/>
</dbReference>
<dbReference type="GO" id="GO:0009579">
    <property type="term" value="C:thylakoid"/>
    <property type="evidence" value="ECO:0007669"/>
    <property type="project" value="UniProtKB-SubCell"/>
</dbReference>
<evidence type="ECO:0000256" key="11">
    <source>
        <dbReference type="ARBA" id="ARBA00023310"/>
    </source>
</evidence>
<dbReference type="PIRSF" id="PIRSF039089">
    <property type="entry name" value="ATP_synthase_gamma"/>
    <property type="match status" value="1"/>
</dbReference>
<keyword evidence="4 13" id="KW-0813">Transport</keyword>
<reference evidence="15 16" key="1">
    <citation type="submission" date="2019-06" db="EMBL/GenBank/DDBJ databases">
        <authorList>
            <person name="Li M."/>
        </authorList>
    </citation>
    <scope>NUCLEOTIDE SEQUENCE [LARGE SCALE GENOMIC DNA]</scope>
    <source>
        <strain evidence="15 16">BGMRC6574</strain>
    </source>
</reference>
<dbReference type="InterPro" id="IPR035968">
    <property type="entry name" value="ATP_synth_F1_ATPase_gsu"/>
</dbReference>
<evidence type="ECO:0000256" key="8">
    <source>
        <dbReference type="ARBA" id="ARBA00023065"/>
    </source>
</evidence>
<comment type="subcellular location">
    <subcellularLocation>
        <location evidence="13">Cell membrane</location>
        <topology evidence="13">Peripheral membrane protein</topology>
    </subcellularLocation>
    <subcellularLocation>
        <location evidence="2">Membrane</location>
        <topology evidence="2">Peripheral membrane protein</topology>
    </subcellularLocation>
    <subcellularLocation>
        <location evidence="12">Thylakoid</location>
    </subcellularLocation>
</comment>
<dbReference type="PROSITE" id="PS00153">
    <property type="entry name" value="ATPASE_GAMMA"/>
    <property type="match status" value="1"/>
</dbReference>
<sequence>MASLKDLKNRISSVKSTQKITRAMQMVAAAKLRKAQEAAEAARPYSERMGAVLANIAGSLGGDDDAPKLMTGTGKDDTHLLVVCTAERGLCGGFNAQIVRRARRDLEALMAEGKTVKIICVGKKGHDMLRREFGKQILERVDLREVKQIGFSDADGIGKKIIGLFEEGEFDVCTLYYSEFKNVMTQTPTGQRIIPAAVEPESGDASDEPKRENGEDPLRGAIYEYEPDAGSILGDLIPRNISVQIFHALLENAAGEMGAKMTAMDNATRNAGEMIDDLSVQYNRQRQAQITTELTEIISGAEAL</sequence>
<dbReference type="CDD" id="cd12151">
    <property type="entry name" value="F1-ATPase_gamma"/>
    <property type="match status" value="1"/>
</dbReference>
<keyword evidence="10 13" id="KW-0139">CF(1)</keyword>
<evidence type="ECO:0000256" key="2">
    <source>
        <dbReference type="ARBA" id="ARBA00004170"/>
    </source>
</evidence>
<keyword evidence="9 13" id="KW-0472">Membrane</keyword>
<evidence type="ECO:0000256" key="14">
    <source>
        <dbReference type="SAM" id="MobiDB-lite"/>
    </source>
</evidence>
<dbReference type="GO" id="GO:0046933">
    <property type="term" value="F:proton-transporting ATP synthase activity, rotational mechanism"/>
    <property type="evidence" value="ECO:0007669"/>
    <property type="project" value="UniProtKB-UniRule"/>
</dbReference>
<accession>A0A506TZ91</accession>
<name>A0A506TZ91_9HYPH</name>
<dbReference type="InterPro" id="IPR023632">
    <property type="entry name" value="ATP_synth_F1_gsu_CS"/>
</dbReference>
<dbReference type="Gene3D" id="3.40.1380.10">
    <property type="match status" value="1"/>
</dbReference>
<evidence type="ECO:0000256" key="5">
    <source>
        <dbReference type="ARBA" id="ARBA00022475"/>
    </source>
</evidence>
<dbReference type="EMBL" id="VHLH01000029">
    <property type="protein sequence ID" value="TPW26518.1"/>
    <property type="molecule type" value="Genomic_DNA"/>
</dbReference>
<dbReference type="PANTHER" id="PTHR11693:SF22">
    <property type="entry name" value="ATP SYNTHASE SUBUNIT GAMMA, MITOCHONDRIAL"/>
    <property type="match status" value="1"/>
</dbReference>
<dbReference type="Gene3D" id="1.10.287.80">
    <property type="entry name" value="ATP synthase, gamma subunit, helix hairpin domain"/>
    <property type="match status" value="1"/>
</dbReference>
<evidence type="ECO:0000256" key="1">
    <source>
        <dbReference type="ARBA" id="ARBA00003456"/>
    </source>
</evidence>
<proteinExistence type="inferred from homology"/>
<comment type="similarity">
    <text evidence="3 13">Belongs to the ATPase gamma chain family.</text>
</comment>
<comment type="function">
    <text evidence="1 13">Produces ATP from ADP in the presence of a proton gradient across the membrane. The gamma chain is believed to be important in regulating ATPase activity and the flow of protons through the CF(0) complex.</text>
</comment>
<evidence type="ECO:0000256" key="3">
    <source>
        <dbReference type="ARBA" id="ARBA00007681"/>
    </source>
</evidence>
<dbReference type="PRINTS" id="PR00126">
    <property type="entry name" value="ATPASEGAMMA"/>
</dbReference>
<feature type="region of interest" description="Disordered" evidence="14">
    <location>
        <begin position="197"/>
        <end position="217"/>
    </location>
</feature>
<dbReference type="GO" id="GO:0045259">
    <property type="term" value="C:proton-transporting ATP synthase complex"/>
    <property type="evidence" value="ECO:0007669"/>
    <property type="project" value="UniProtKB-KW"/>
</dbReference>
<dbReference type="HAMAP" id="MF_00815">
    <property type="entry name" value="ATP_synth_gamma_bact"/>
    <property type="match status" value="1"/>
</dbReference>
<evidence type="ECO:0000313" key="16">
    <source>
        <dbReference type="Proteomes" id="UP000320314"/>
    </source>
</evidence>
<keyword evidence="16" id="KW-1185">Reference proteome</keyword>